<proteinExistence type="predicted"/>
<accession>A0A402CQX4</accession>
<protein>
    <submittedName>
        <fullName evidence="1">Uncharacterized protein</fullName>
    </submittedName>
</protein>
<dbReference type="KEGG" id="ccot:CCAX7_65150"/>
<dbReference type="AlphaFoldDB" id="A0A402CQX4"/>
<sequence length="634" mass="66584">MNGLAWSALRAMFWKECRENAKWALLASVALTVAMAVVTTQPSSGFPFIAPKSFADFWTSADHAILFGSMLTALLLGFLQILPEQRRDQWEFLRHRPVAPAVLFWGKACAGLTLYLAACAFPLLAVSAWAAAPGGMAAPFDPRLMLAGCAAIACGAGVYFAALTSALCAGRWAGVRVLPLCAGAAAAYLNYSAIPEFWQSLAASTLASALLAAAACSCFLSGESPKPMSARPALALTCILGCAALGAIGCAAMGWRGELSRREEDPGVLPASGRIVRATYAPSEQRVDASVVSAVPDLKDDLGAATAKAAGAPRFPQITLTGDWQSARNDRFTSPQRYVQPIAIDPFADSTRSCVFYAALRRRIEVYSAATRRVTAQIDVGDARPGGSCATGPFPGRLVGVTGGLNGEMLLVFSRQIYRLSAPPAGGAVLSRSWRVTPLLRRPLDEDIVSAASSRSLGPGLHRGVYFVAFASSVQVVSEAGDMLVSQPTERGEAVEATVVPGARGAAERGGDSDRYILCAWPSQSGDAGIRTRAMLEFSSSGALLRRTRYSWAAAPVGAPWRAAGPCVIVALSVLLAIAAVAGSPARVSCPKCRKGRIVTEDLCAHCGAAFPSAPRDGTEVFARRGFAEYVEAR</sequence>
<gene>
    <name evidence="1" type="ORF">CCAX7_65150</name>
</gene>
<evidence type="ECO:0000313" key="2">
    <source>
        <dbReference type="Proteomes" id="UP000287394"/>
    </source>
</evidence>
<dbReference type="EMBL" id="AP025739">
    <property type="protein sequence ID" value="BDI34464.1"/>
    <property type="molecule type" value="Genomic_DNA"/>
</dbReference>
<name>A0A402CQX4_9BACT</name>
<dbReference type="Proteomes" id="UP000287394">
    <property type="component" value="Chromosome"/>
</dbReference>
<dbReference type="RefSeq" id="WP_119319826.1">
    <property type="nucleotide sequence ID" value="NZ_AP025739.1"/>
</dbReference>
<dbReference type="OrthoDB" id="258451at2"/>
<keyword evidence="2" id="KW-1185">Reference proteome</keyword>
<reference evidence="1 2" key="1">
    <citation type="journal article" date="2019" name="Int. J. Syst. Evol. Microbiol.">
        <title>Capsulimonas corticalis gen. nov., sp. nov., an aerobic capsulated bacterium, of a novel bacterial order, Capsulimonadales ord. nov., of the class Armatimonadia of the phylum Armatimonadetes.</title>
        <authorList>
            <person name="Li J."/>
            <person name="Kudo C."/>
            <person name="Tonouchi A."/>
        </authorList>
    </citation>
    <scope>NUCLEOTIDE SEQUENCE [LARGE SCALE GENOMIC DNA]</scope>
    <source>
        <strain evidence="1 2">AX-7</strain>
    </source>
</reference>
<evidence type="ECO:0000313" key="1">
    <source>
        <dbReference type="EMBL" id="BDI34464.1"/>
    </source>
</evidence>
<organism evidence="1 2">
    <name type="scientific">Capsulimonas corticalis</name>
    <dbReference type="NCBI Taxonomy" id="2219043"/>
    <lineage>
        <taxon>Bacteria</taxon>
        <taxon>Bacillati</taxon>
        <taxon>Armatimonadota</taxon>
        <taxon>Armatimonadia</taxon>
        <taxon>Capsulimonadales</taxon>
        <taxon>Capsulimonadaceae</taxon>
        <taxon>Capsulimonas</taxon>
    </lineage>
</organism>